<evidence type="ECO:0000256" key="1">
    <source>
        <dbReference type="SAM" id="MobiDB-lite"/>
    </source>
</evidence>
<evidence type="ECO:0000259" key="2">
    <source>
        <dbReference type="Pfam" id="PF22938"/>
    </source>
</evidence>
<feature type="region of interest" description="Disordered" evidence="1">
    <location>
        <begin position="159"/>
        <end position="186"/>
    </location>
</feature>
<sequence length="186" mass="21101">MTIMLDSSSQEFHSLRGRVLSEMSSECVDSVDGSAGASWPIGAQITKSSTNHKRRRNELRSTQVILVCKQKMEGPTAKKRRPNFSEEEVYAMVCEVAKKKENNLRESPREGPYTVVEHLSDVTYRSKGGRKAQQKVVHFNRLWQYHGPGQYTWEVSEELSPTTDEDQIGDPGKTQGRTIQGTRPWT</sequence>
<organism evidence="3 4">
    <name type="scientific">Homarus americanus</name>
    <name type="common">American lobster</name>
    <dbReference type="NCBI Taxonomy" id="6706"/>
    <lineage>
        <taxon>Eukaryota</taxon>
        <taxon>Metazoa</taxon>
        <taxon>Ecdysozoa</taxon>
        <taxon>Arthropoda</taxon>
        <taxon>Crustacea</taxon>
        <taxon>Multicrustacea</taxon>
        <taxon>Malacostraca</taxon>
        <taxon>Eumalacostraca</taxon>
        <taxon>Eucarida</taxon>
        <taxon>Decapoda</taxon>
        <taxon>Pleocyemata</taxon>
        <taxon>Astacidea</taxon>
        <taxon>Nephropoidea</taxon>
        <taxon>Nephropidae</taxon>
        <taxon>Homarus</taxon>
    </lineage>
</organism>
<evidence type="ECO:0000313" key="3">
    <source>
        <dbReference type="EMBL" id="KAG7178169.1"/>
    </source>
</evidence>
<dbReference type="InterPro" id="IPR054465">
    <property type="entry name" value="Integrase_p58-like_C"/>
</dbReference>
<name>A0A8J5TLG5_HOMAM</name>
<proteinExistence type="predicted"/>
<reference evidence="3" key="1">
    <citation type="journal article" date="2021" name="Sci. Adv.">
        <title>The American lobster genome reveals insights on longevity, neural, and immune adaptations.</title>
        <authorList>
            <person name="Polinski J.M."/>
            <person name="Zimin A.V."/>
            <person name="Clark K.F."/>
            <person name="Kohn A.B."/>
            <person name="Sadowski N."/>
            <person name="Timp W."/>
            <person name="Ptitsyn A."/>
            <person name="Khanna P."/>
            <person name="Romanova D.Y."/>
            <person name="Williams P."/>
            <person name="Greenwood S.J."/>
            <person name="Moroz L.L."/>
            <person name="Walt D.R."/>
            <person name="Bodnar A.G."/>
        </authorList>
    </citation>
    <scope>NUCLEOTIDE SEQUENCE</scope>
    <source>
        <strain evidence="3">GMGI-L3</strain>
    </source>
</reference>
<feature type="domain" description="Integrase p58-like C-terminal" evidence="2">
    <location>
        <begin position="111"/>
        <end position="143"/>
    </location>
</feature>
<dbReference type="AlphaFoldDB" id="A0A8J5TLG5"/>
<dbReference type="Pfam" id="PF22938">
    <property type="entry name" value="Integrase_p58_C"/>
    <property type="match status" value="1"/>
</dbReference>
<gene>
    <name evidence="3" type="primary">pol-L20</name>
    <name evidence="3" type="ORF">Hamer_G003955</name>
</gene>
<dbReference type="Proteomes" id="UP000747542">
    <property type="component" value="Unassembled WGS sequence"/>
</dbReference>
<accession>A0A8J5TLG5</accession>
<dbReference type="EMBL" id="JAHLQT010000697">
    <property type="protein sequence ID" value="KAG7178169.1"/>
    <property type="molecule type" value="Genomic_DNA"/>
</dbReference>
<protein>
    <submittedName>
        <fullName evidence="3">Putative pol Retrovirus-related Pol polyprotein from transposon-like 20</fullName>
    </submittedName>
</protein>
<evidence type="ECO:0000313" key="4">
    <source>
        <dbReference type="Proteomes" id="UP000747542"/>
    </source>
</evidence>
<keyword evidence="4" id="KW-1185">Reference proteome</keyword>
<feature type="compositionally biased region" description="Polar residues" evidence="1">
    <location>
        <begin position="175"/>
        <end position="186"/>
    </location>
</feature>
<comment type="caution">
    <text evidence="3">The sequence shown here is derived from an EMBL/GenBank/DDBJ whole genome shotgun (WGS) entry which is preliminary data.</text>
</comment>